<feature type="transmembrane region" description="Helical" evidence="6">
    <location>
        <begin position="93"/>
        <end position="119"/>
    </location>
</feature>
<feature type="transmembrane region" description="Helical" evidence="6">
    <location>
        <begin position="184"/>
        <end position="202"/>
    </location>
</feature>
<dbReference type="InterPro" id="IPR020846">
    <property type="entry name" value="MFS_dom"/>
</dbReference>
<gene>
    <name evidence="8" type="primary">csbX</name>
    <name evidence="8" type="ORF">PFCIRM138_06140</name>
</gene>
<evidence type="ECO:0000256" key="3">
    <source>
        <dbReference type="ARBA" id="ARBA00022692"/>
    </source>
</evidence>
<dbReference type="GO" id="GO:0005886">
    <property type="term" value="C:plasma membrane"/>
    <property type="evidence" value="ECO:0007669"/>
    <property type="project" value="UniProtKB-SubCell"/>
</dbReference>
<feature type="transmembrane region" description="Helical" evidence="6">
    <location>
        <begin position="154"/>
        <end position="178"/>
    </location>
</feature>
<evidence type="ECO:0000256" key="2">
    <source>
        <dbReference type="ARBA" id="ARBA00022475"/>
    </source>
</evidence>
<evidence type="ECO:0000256" key="5">
    <source>
        <dbReference type="ARBA" id="ARBA00023136"/>
    </source>
</evidence>
<evidence type="ECO:0000313" key="8">
    <source>
        <dbReference type="EMBL" id="CEP27815.1"/>
    </source>
</evidence>
<feature type="transmembrane region" description="Helical" evidence="6">
    <location>
        <begin position="329"/>
        <end position="353"/>
    </location>
</feature>
<dbReference type="PANTHER" id="PTHR43124">
    <property type="entry name" value="PURINE EFFLUX PUMP PBUE"/>
    <property type="match status" value="1"/>
</dbReference>
<evidence type="ECO:0000256" key="4">
    <source>
        <dbReference type="ARBA" id="ARBA00022989"/>
    </source>
</evidence>
<dbReference type="EMBL" id="LM676444">
    <property type="protein sequence ID" value="CEP27815.1"/>
    <property type="molecule type" value="Genomic_DNA"/>
</dbReference>
<dbReference type="PANTHER" id="PTHR43124:SF3">
    <property type="entry name" value="CHLORAMPHENICOL EFFLUX PUMP RV0191"/>
    <property type="match status" value="1"/>
</dbReference>
<feature type="transmembrane region" description="Helical" evidence="6">
    <location>
        <begin position="241"/>
        <end position="262"/>
    </location>
</feature>
<dbReference type="SUPFAM" id="SSF103473">
    <property type="entry name" value="MFS general substrate transporter"/>
    <property type="match status" value="1"/>
</dbReference>
<dbReference type="CDD" id="cd17337">
    <property type="entry name" value="MFS_CsbX"/>
    <property type="match status" value="1"/>
</dbReference>
<feature type="transmembrane region" description="Helical" evidence="6">
    <location>
        <begin position="26"/>
        <end position="49"/>
    </location>
</feature>
<keyword evidence="2" id="KW-1003">Cell membrane</keyword>
<organism evidence="8">
    <name type="scientific">Propionibacterium freudenreichii subsp. freudenreichii</name>
    <dbReference type="NCBI Taxonomy" id="66712"/>
    <lineage>
        <taxon>Bacteria</taxon>
        <taxon>Bacillati</taxon>
        <taxon>Actinomycetota</taxon>
        <taxon>Actinomycetes</taxon>
        <taxon>Propionibacteriales</taxon>
        <taxon>Propionibacteriaceae</taxon>
        <taxon>Propionibacterium</taxon>
    </lineage>
</organism>
<evidence type="ECO:0000256" key="1">
    <source>
        <dbReference type="ARBA" id="ARBA00004651"/>
    </source>
</evidence>
<evidence type="ECO:0000256" key="6">
    <source>
        <dbReference type="SAM" id="Phobius"/>
    </source>
</evidence>
<sequence length="427" mass="45451">MTNAQQNTNSSPGLLERQGIQGSLKWGFLAVMIFMAGNSLELGFISPFLQDRGLSASQVSVMLTVYGAVVAVASWLSGALADSWRPRRVMLTGFVLWLIFEVIFLAGGVATGSYLVMIISYALRGVGYPLFAYGFLVWITMATPDERLGRATGWFWFSVALGQGVIAGYVPSLLIPVIGEVTTLWLSVAFVVVGGVMALLLLKPENTEGHEQRPSAAETIAGLARSATIVVHRPKIAIGGVVRIINQIAYFAFPAFFSYYMIKSVGFTTSNWQIVWAALNLANVFASLVMGYVGDKIGRIRTTAWIGGLGCAITVFAMYYGSVLFGTNMLAAIIPAMLFGITLGAYVPLSAIVPTLAPDQKGSAVAILNLGAGLSNFAGPLVVTLFLGSVGVAGVVWILVGLYVVSFVLTFFLRPSKKQAQTEGVAA</sequence>
<keyword evidence="4 6" id="KW-1133">Transmembrane helix</keyword>
<feature type="transmembrane region" description="Helical" evidence="6">
    <location>
        <begin position="365"/>
        <end position="388"/>
    </location>
</feature>
<accession>A0A0B7NV90</accession>
<dbReference type="AlphaFoldDB" id="A0A0B7NV90"/>
<feature type="transmembrane region" description="Helical" evidence="6">
    <location>
        <begin position="61"/>
        <end position="81"/>
    </location>
</feature>
<dbReference type="InterPro" id="IPR004748">
    <property type="entry name" value="Polyol_permease-like"/>
</dbReference>
<reference evidence="8" key="1">
    <citation type="submission" date="2014-08" db="EMBL/GenBank/DDBJ databases">
        <authorList>
            <person name="Falentin Helene"/>
        </authorList>
    </citation>
    <scope>NUCLEOTIDE SEQUENCE</scope>
</reference>
<proteinExistence type="predicted"/>
<keyword evidence="5 6" id="KW-0472">Membrane</keyword>
<dbReference type="GO" id="GO:0022857">
    <property type="term" value="F:transmembrane transporter activity"/>
    <property type="evidence" value="ECO:0007669"/>
    <property type="project" value="InterPro"/>
</dbReference>
<keyword evidence="3 6" id="KW-0812">Transmembrane</keyword>
<dbReference type="NCBIfam" id="TIGR00897">
    <property type="entry name" value="2A0118"/>
    <property type="match status" value="1"/>
</dbReference>
<feature type="transmembrane region" description="Helical" evidence="6">
    <location>
        <begin position="305"/>
        <end position="323"/>
    </location>
</feature>
<dbReference type="InterPro" id="IPR011701">
    <property type="entry name" value="MFS"/>
</dbReference>
<feature type="transmembrane region" description="Helical" evidence="6">
    <location>
        <begin position="394"/>
        <end position="413"/>
    </location>
</feature>
<name>A0A0B7NV90_PROFF</name>
<dbReference type="PROSITE" id="PS50850">
    <property type="entry name" value="MFS"/>
    <property type="match status" value="1"/>
</dbReference>
<feature type="transmembrane region" description="Helical" evidence="6">
    <location>
        <begin position="274"/>
        <end position="293"/>
    </location>
</feature>
<comment type="subcellular location">
    <subcellularLocation>
        <location evidence="1">Cell membrane</location>
        <topology evidence="1">Multi-pass membrane protein</topology>
    </subcellularLocation>
</comment>
<feature type="transmembrane region" description="Helical" evidence="6">
    <location>
        <begin position="125"/>
        <end position="142"/>
    </location>
</feature>
<feature type="domain" description="Major facilitator superfamily (MFS) profile" evidence="7">
    <location>
        <begin position="23"/>
        <end position="418"/>
    </location>
</feature>
<dbReference type="Gene3D" id="1.20.1250.20">
    <property type="entry name" value="MFS general substrate transporter like domains"/>
    <property type="match status" value="2"/>
</dbReference>
<dbReference type="InterPro" id="IPR036259">
    <property type="entry name" value="MFS_trans_sf"/>
</dbReference>
<protein>
    <submittedName>
        <fullName evidence="8">Alpha-ketoglutarate permease</fullName>
    </submittedName>
</protein>
<dbReference type="InterPro" id="IPR050189">
    <property type="entry name" value="MFS_Efflux_Transporters"/>
</dbReference>
<evidence type="ECO:0000259" key="7">
    <source>
        <dbReference type="PROSITE" id="PS50850"/>
    </source>
</evidence>
<dbReference type="Pfam" id="PF07690">
    <property type="entry name" value="MFS_1"/>
    <property type="match status" value="2"/>
</dbReference>